<evidence type="ECO:0000313" key="2">
    <source>
        <dbReference type="Proteomes" id="UP001412067"/>
    </source>
</evidence>
<protein>
    <submittedName>
        <fullName evidence="1">Uncharacterized protein</fullName>
    </submittedName>
</protein>
<comment type="caution">
    <text evidence="1">The sequence shown here is derived from an EMBL/GenBank/DDBJ whole genome shotgun (WGS) entry which is preliminary data.</text>
</comment>
<gene>
    <name evidence="1" type="ORF">KSP40_PGU005946</name>
</gene>
<dbReference type="Proteomes" id="UP001412067">
    <property type="component" value="Unassembled WGS sequence"/>
</dbReference>
<keyword evidence="2" id="KW-1185">Reference proteome</keyword>
<evidence type="ECO:0000313" key="1">
    <source>
        <dbReference type="EMBL" id="KAK8942028.1"/>
    </source>
</evidence>
<organism evidence="1 2">
    <name type="scientific">Platanthera guangdongensis</name>
    <dbReference type="NCBI Taxonomy" id="2320717"/>
    <lineage>
        <taxon>Eukaryota</taxon>
        <taxon>Viridiplantae</taxon>
        <taxon>Streptophyta</taxon>
        <taxon>Embryophyta</taxon>
        <taxon>Tracheophyta</taxon>
        <taxon>Spermatophyta</taxon>
        <taxon>Magnoliopsida</taxon>
        <taxon>Liliopsida</taxon>
        <taxon>Asparagales</taxon>
        <taxon>Orchidaceae</taxon>
        <taxon>Orchidoideae</taxon>
        <taxon>Orchideae</taxon>
        <taxon>Orchidinae</taxon>
        <taxon>Platanthera</taxon>
    </lineage>
</organism>
<accession>A0ABR2LJG3</accession>
<sequence>MEEFRGVVEHGLAEVGEVHQEYVVHGSVEMNLGEVHLELASQFTATEIWKKISLKYPHFTIKWWKEKATKRLFPQIQLMGSLSRKTLPNRLK</sequence>
<proteinExistence type="predicted"/>
<reference evidence="1 2" key="1">
    <citation type="journal article" date="2022" name="Nat. Plants">
        <title>Genomes of leafy and leafless Platanthera orchids illuminate the evolution of mycoheterotrophy.</title>
        <authorList>
            <person name="Li M.H."/>
            <person name="Liu K.W."/>
            <person name="Li Z."/>
            <person name="Lu H.C."/>
            <person name="Ye Q.L."/>
            <person name="Zhang D."/>
            <person name="Wang J.Y."/>
            <person name="Li Y.F."/>
            <person name="Zhong Z.M."/>
            <person name="Liu X."/>
            <person name="Yu X."/>
            <person name="Liu D.K."/>
            <person name="Tu X.D."/>
            <person name="Liu B."/>
            <person name="Hao Y."/>
            <person name="Liao X.Y."/>
            <person name="Jiang Y.T."/>
            <person name="Sun W.H."/>
            <person name="Chen J."/>
            <person name="Chen Y.Q."/>
            <person name="Ai Y."/>
            <person name="Zhai J.W."/>
            <person name="Wu S.S."/>
            <person name="Zhou Z."/>
            <person name="Hsiao Y.Y."/>
            <person name="Wu W.L."/>
            <person name="Chen Y.Y."/>
            <person name="Lin Y.F."/>
            <person name="Hsu J.L."/>
            <person name="Li C.Y."/>
            <person name="Wang Z.W."/>
            <person name="Zhao X."/>
            <person name="Zhong W.Y."/>
            <person name="Ma X.K."/>
            <person name="Ma L."/>
            <person name="Huang J."/>
            <person name="Chen G.Z."/>
            <person name="Huang M.Z."/>
            <person name="Huang L."/>
            <person name="Peng D.H."/>
            <person name="Luo Y.B."/>
            <person name="Zou S.Q."/>
            <person name="Chen S.P."/>
            <person name="Lan S."/>
            <person name="Tsai W.C."/>
            <person name="Van de Peer Y."/>
            <person name="Liu Z.J."/>
        </authorList>
    </citation>
    <scope>NUCLEOTIDE SEQUENCE [LARGE SCALE GENOMIC DNA]</scope>
    <source>
        <strain evidence="1">Lor288</strain>
    </source>
</reference>
<dbReference type="EMBL" id="JBBWWR010000019">
    <property type="protein sequence ID" value="KAK8942028.1"/>
    <property type="molecule type" value="Genomic_DNA"/>
</dbReference>
<name>A0ABR2LJG3_9ASPA</name>